<accession>A0A317KAF9</accession>
<dbReference type="EMBL" id="QGSV01000117">
    <property type="protein sequence ID" value="PWU50140.1"/>
    <property type="molecule type" value="Genomic_DNA"/>
</dbReference>
<dbReference type="PANTHER" id="PTHR33169:SF14">
    <property type="entry name" value="TRANSCRIPTIONAL REGULATOR RV3488"/>
    <property type="match status" value="1"/>
</dbReference>
<dbReference type="Proteomes" id="UP000245683">
    <property type="component" value="Unassembled WGS sequence"/>
</dbReference>
<dbReference type="InterPro" id="IPR036390">
    <property type="entry name" value="WH_DNA-bd_sf"/>
</dbReference>
<gene>
    <name evidence="2" type="ORF">DLJ46_07780</name>
</gene>
<reference evidence="3" key="1">
    <citation type="submission" date="2018-05" db="EMBL/GenBank/DDBJ databases">
        <title>Micromonospora globispora sp. nov. and Micromonospora rugosa sp. nov., isolated from marine sediment.</title>
        <authorList>
            <person name="Carro L."/>
            <person name="Aysel V."/>
            <person name="Cetin D."/>
            <person name="Igual J.M."/>
            <person name="Klenk H.-P."/>
            <person name="Trujillo M.E."/>
            <person name="Sahin N."/>
        </authorList>
    </citation>
    <scope>NUCLEOTIDE SEQUENCE [LARGE SCALE GENOMIC DNA]</scope>
    <source>
        <strain evidence="3">S2904</strain>
    </source>
</reference>
<evidence type="ECO:0000313" key="3">
    <source>
        <dbReference type="Proteomes" id="UP000245683"/>
    </source>
</evidence>
<protein>
    <submittedName>
        <fullName evidence="2">PadR family transcriptional regulator</fullName>
    </submittedName>
</protein>
<dbReference type="SUPFAM" id="SSF46785">
    <property type="entry name" value="Winged helix' DNA-binding domain"/>
    <property type="match status" value="1"/>
</dbReference>
<dbReference type="InterPro" id="IPR036388">
    <property type="entry name" value="WH-like_DNA-bd_sf"/>
</dbReference>
<keyword evidence="3" id="KW-1185">Reference proteome</keyword>
<comment type="caution">
    <text evidence="2">The sequence shown here is derived from an EMBL/GenBank/DDBJ whole genome shotgun (WGS) entry which is preliminary data.</text>
</comment>
<name>A0A317KAF9_9ACTN</name>
<organism evidence="2 3">
    <name type="scientific">Micromonospora globispora</name>
    <dbReference type="NCBI Taxonomy" id="1450148"/>
    <lineage>
        <taxon>Bacteria</taxon>
        <taxon>Bacillati</taxon>
        <taxon>Actinomycetota</taxon>
        <taxon>Actinomycetes</taxon>
        <taxon>Micromonosporales</taxon>
        <taxon>Micromonosporaceae</taxon>
        <taxon>Micromonospora</taxon>
    </lineage>
</organism>
<dbReference type="AlphaFoldDB" id="A0A317KAF9"/>
<proteinExistence type="predicted"/>
<dbReference type="PANTHER" id="PTHR33169">
    <property type="entry name" value="PADR-FAMILY TRANSCRIPTIONAL REGULATOR"/>
    <property type="match status" value="1"/>
</dbReference>
<dbReference type="RefSeq" id="WP_109943984.1">
    <property type="nucleotide sequence ID" value="NZ_QGGF01000166.1"/>
</dbReference>
<sequence length="110" mass="12016">MRITVPVAKVLSVLLAEPDTDRYGLDLIKITGLPSGTLYPVLHRLQAAGWVSADWETIDPTAEGRPARRYYRLTTKGVTAARQALAELRALTRDTRTSWGEAGPTGAPAW</sequence>
<evidence type="ECO:0000313" key="2">
    <source>
        <dbReference type="EMBL" id="PWU50140.1"/>
    </source>
</evidence>
<dbReference type="OrthoDB" id="122286at2"/>
<dbReference type="InterPro" id="IPR052509">
    <property type="entry name" value="Metal_resp_DNA-bind_regulator"/>
</dbReference>
<dbReference type="Pfam" id="PF03551">
    <property type="entry name" value="PadR"/>
    <property type="match status" value="1"/>
</dbReference>
<dbReference type="Gene3D" id="1.10.10.10">
    <property type="entry name" value="Winged helix-like DNA-binding domain superfamily/Winged helix DNA-binding domain"/>
    <property type="match status" value="1"/>
</dbReference>
<feature type="domain" description="Transcription regulator PadR N-terminal" evidence="1">
    <location>
        <begin position="20"/>
        <end position="81"/>
    </location>
</feature>
<dbReference type="InterPro" id="IPR005149">
    <property type="entry name" value="Tscrpt_reg_PadR_N"/>
</dbReference>
<evidence type="ECO:0000259" key="1">
    <source>
        <dbReference type="Pfam" id="PF03551"/>
    </source>
</evidence>